<feature type="region of interest" description="Disordered" evidence="1">
    <location>
        <begin position="43"/>
        <end position="94"/>
    </location>
</feature>
<feature type="region of interest" description="Disordered" evidence="1">
    <location>
        <begin position="263"/>
        <end position="318"/>
    </location>
</feature>
<comment type="caution">
    <text evidence="2">The sequence shown here is derived from an EMBL/GenBank/DDBJ whole genome shotgun (WGS) entry which is preliminary data.</text>
</comment>
<protein>
    <submittedName>
        <fullName evidence="2">Uncharacterized protein</fullName>
    </submittedName>
</protein>
<organism evidence="2 3">
    <name type="scientific">Gambusia affinis</name>
    <name type="common">Western mosquitofish</name>
    <name type="synonym">Heterandria affinis</name>
    <dbReference type="NCBI Taxonomy" id="33528"/>
    <lineage>
        <taxon>Eukaryota</taxon>
        <taxon>Metazoa</taxon>
        <taxon>Chordata</taxon>
        <taxon>Craniata</taxon>
        <taxon>Vertebrata</taxon>
        <taxon>Euteleostomi</taxon>
        <taxon>Actinopterygii</taxon>
        <taxon>Neopterygii</taxon>
        <taxon>Teleostei</taxon>
        <taxon>Neoteleostei</taxon>
        <taxon>Acanthomorphata</taxon>
        <taxon>Ovalentaria</taxon>
        <taxon>Atherinomorphae</taxon>
        <taxon>Cyprinodontiformes</taxon>
        <taxon>Poeciliidae</taxon>
        <taxon>Poeciliinae</taxon>
        <taxon>Gambusia</taxon>
    </lineage>
</organism>
<sequence length="409" mass="46530">MLRGVVKQQSNDLRDKAGTFSEMNLYRSFSNLMEAYVYEERTRPESQWRRDNADGPHAPVSNIAVNPRSESVDSGVESASCETPNPATAGSLSTDNTEMDLFLLQSDNFAPASTPQPPFLLSTLSSSSPSSPNLHLSRGEEAPTTLNLKEEPELQRADSKRWKQVYEVLSQQPKTSSLPKQHTSELKRCIRSASFNLRRRFDPTVPNGQMSETEGKPFLAGSVEQISQSSVVFDGKELSPGLCYLEWVCQKMELYAKHQMQNQAMQAKTDTPQEHEEQKHDAADAQKEHPRLENAQEISNEPQQQRPRHFRQRSASDTTFSKMHLKKFNLSYRGKRQSTSDLREIEEEDVLPMEAVKEESRKKNIIQRLKLGSLRRVASAVSDSRSTQTQSSEKITARRRLSQLFRRTR</sequence>
<evidence type="ECO:0000313" key="3">
    <source>
        <dbReference type="Proteomes" id="UP000250572"/>
    </source>
</evidence>
<dbReference type="EMBL" id="NHOQ01001156">
    <property type="protein sequence ID" value="PWA26812.1"/>
    <property type="molecule type" value="Genomic_DNA"/>
</dbReference>
<feature type="non-terminal residue" evidence="2">
    <location>
        <position position="409"/>
    </location>
</feature>
<feature type="region of interest" description="Disordered" evidence="1">
    <location>
        <begin position="123"/>
        <end position="146"/>
    </location>
</feature>
<feature type="compositionally biased region" description="Basic and acidic residues" evidence="1">
    <location>
        <begin position="271"/>
        <end position="294"/>
    </location>
</feature>
<feature type="region of interest" description="Disordered" evidence="1">
    <location>
        <begin position="380"/>
        <end position="409"/>
    </location>
</feature>
<evidence type="ECO:0000313" key="2">
    <source>
        <dbReference type="EMBL" id="PWA26812.1"/>
    </source>
</evidence>
<reference evidence="2 3" key="1">
    <citation type="journal article" date="2018" name="G3 (Bethesda)">
        <title>A High-Quality Reference Genome for the Invasive Mosquitofish Gambusia affinis Using a Chicago Library.</title>
        <authorList>
            <person name="Hoffberg S.L."/>
            <person name="Troendle N.J."/>
            <person name="Glenn T.C."/>
            <person name="Mahmud O."/>
            <person name="Louha S."/>
            <person name="Chalopin D."/>
            <person name="Bennetzen J.L."/>
            <person name="Mauricio R."/>
        </authorList>
    </citation>
    <scope>NUCLEOTIDE SEQUENCE [LARGE SCALE GENOMIC DNA]</scope>
    <source>
        <strain evidence="2">NE01/NJP1002.9</strain>
        <tissue evidence="2">Muscle</tissue>
    </source>
</reference>
<dbReference type="Proteomes" id="UP000250572">
    <property type="component" value="Unassembled WGS sequence"/>
</dbReference>
<feature type="compositionally biased region" description="Low complexity" evidence="1">
    <location>
        <begin position="123"/>
        <end position="136"/>
    </location>
</feature>
<feature type="compositionally biased region" description="Polar residues" evidence="1">
    <location>
        <begin position="80"/>
        <end position="94"/>
    </location>
</feature>
<dbReference type="AlphaFoldDB" id="A0A315VTB4"/>
<evidence type="ECO:0000256" key="1">
    <source>
        <dbReference type="SAM" id="MobiDB-lite"/>
    </source>
</evidence>
<feature type="compositionally biased region" description="Basic residues" evidence="1">
    <location>
        <begin position="397"/>
        <end position="409"/>
    </location>
</feature>
<keyword evidence="3" id="KW-1185">Reference proteome</keyword>
<accession>A0A315VTB4</accession>
<gene>
    <name evidence="2" type="ORF">CCH79_00000819</name>
</gene>
<proteinExistence type="predicted"/>
<feature type="compositionally biased region" description="Basic and acidic residues" evidence="1">
    <location>
        <begin position="43"/>
        <end position="54"/>
    </location>
</feature>
<name>A0A315VTB4_GAMAF</name>